<name>A0A1I2ABK2_9BACT</name>
<protein>
    <submittedName>
        <fullName evidence="3">Sugar transferase involved in LPS biosynthesis (Colanic, teichoic acid)</fullName>
    </submittedName>
</protein>
<feature type="domain" description="Bacterial sugar transferase" evidence="2">
    <location>
        <begin position="7"/>
        <end position="175"/>
    </location>
</feature>
<dbReference type="GO" id="GO:0016780">
    <property type="term" value="F:phosphotransferase activity, for other substituted phosphate groups"/>
    <property type="evidence" value="ECO:0007669"/>
    <property type="project" value="TreeGrafter"/>
</dbReference>
<dbReference type="STRING" id="54.SAMN02745121_04157"/>
<dbReference type="RefSeq" id="WP_170135697.1">
    <property type="nucleotide sequence ID" value="NZ_FOMX01000013.1"/>
</dbReference>
<evidence type="ECO:0000256" key="1">
    <source>
        <dbReference type="ARBA" id="ARBA00006464"/>
    </source>
</evidence>
<dbReference type="PANTHER" id="PTHR30576">
    <property type="entry name" value="COLANIC BIOSYNTHESIS UDP-GLUCOSE LIPID CARRIER TRANSFERASE"/>
    <property type="match status" value="1"/>
</dbReference>
<evidence type="ECO:0000313" key="3">
    <source>
        <dbReference type="EMBL" id="SFE40938.1"/>
    </source>
</evidence>
<keyword evidence="4" id="KW-1185">Reference proteome</keyword>
<sequence>MNALARKRAFDLALLLPLVPLFALAVGALACGVWLCDGRPIFFTQPRVGRSRRLFFIVKLRTMTCEPDPAARRPTRFGRFLRQRGLDELPQLLVNVLRGDMSLVGPRPLTPADAERLVAEHPPFARRFDVPPGLTGLAQVCLAQGSALTAALDAAYAERRSAFLDLRLLLRTAWMNIVGKRRGALRTTLPIGRPRHLSWP</sequence>
<accession>A0A1I2ABK2</accession>
<dbReference type="Proteomes" id="UP000199400">
    <property type="component" value="Unassembled WGS sequence"/>
</dbReference>
<organism evidence="3 4">
    <name type="scientific">Nannocystis exedens</name>
    <dbReference type="NCBI Taxonomy" id="54"/>
    <lineage>
        <taxon>Bacteria</taxon>
        <taxon>Pseudomonadati</taxon>
        <taxon>Myxococcota</taxon>
        <taxon>Polyangia</taxon>
        <taxon>Nannocystales</taxon>
        <taxon>Nannocystaceae</taxon>
        <taxon>Nannocystis</taxon>
    </lineage>
</organism>
<dbReference type="AlphaFoldDB" id="A0A1I2ABK2"/>
<dbReference type="InterPro" id="IPR003362">
    <property type="entry name" value="Bact_transf"/>
</dbReference>
<reference evidence="4" key="1">
    <citation type="submission" date="2016-10" db="EMBL/GenBank/DDBJ databases">
        <authorList>
            <person name="Varghese N."/>
            <person name="Submissions S."/>
        </authorList>
    </citation>
    <scope>NUCLEOTIDE SEQUENCE [LARGE SCALE GENOMIC DNA]</scope>
    <source>
        <strain evidence="4">ATCC 25963</strain>
    </source>
</reference>
<dbReference type="EMBL" id="FOMX01000013">
    <property type="protein sequence ID" value="SFE40938.1"/>
    <property type="molecule type" value="Genomic_DNA"/>
</dbReference>
<dbReference type="Pfam" id="PF02397">
    <property type="entry name" value="Bac_transf"/>
    <property type="match status" value="1"/>
</dbReference>
<evidence type="ECO:0000259" key="2">
    <source>
        <dbReference type="Pfam" id="PF02397"/>
    </source>
</evidence>
<comment type="similarity">
    <text evidence="1">Belongs to the bacterial sugar transferase family.</text>
</comment>
<gene>
    <name evidence="3" type="ORF">SAMN02745121_04157</name>
</gene>
<dbReference type="PROSITE" id="PS51257">
    <property type="entry name" value="PROKAR_LIPOPROTEIN"/>
    <property type="match status" value="1"/>
</dbReference>
<evidence type="ECO:0000313" key="4">
    <source>
        <dbReference type="Proteomes" id="UP000199400"/>
    </source>
</evidence>
<proteinExistence type="inferred from homology"/>
<keyword evidence="3" id="KW-0808">Transferase</keyword>
<dbReference type="PANTHER" id="PTHR30576:SF0">
    <property type="entry name" value="UNDECAPRENYL-PHOSPHATE N-ACETYLGALACTOSAMINYL 1-PHOSPHATE TRANSFERASE-RELATED"/>
    <property type="match status" value="1"/>
</dbReference>